<gene>
    <name evidence="2" type="ORF">BBRV_LOCUS52604</name>
</gene>
<evidence type="ECO:0000256" key="1">
    <source>
        <dbReference type="SAM" id="MobiDB-lite"/>
    </source>
</evidence>
<feature type="region of interest" description="Disordered" evidence="1">
    <location>
        <begin position="105"/>
        <end position="155"/>
    </location>
</feature>
<protein>
    <submittedName>
        <fullName evidence="2">Uncharacterized protein</fullName>
    </submittedName>
</protein>
<dbReference type="AlphaFoldDB" id="A0A6V7JGV9"/>
<name>A0A6V7JGV9_9HYME</name>
<accession>A0A6V7JGV9</accession>
<proteinExistence type="predicted"/>
<sequence length="165" mass="18212">MPNEPEIQLQNPSEKLILNNKGSKSPSSPLPYHTVDVNPDTPPTKRRKCRETNSNSEKKSASCTGAIKDLDDKAIDQETTPATDPIEIIPLMPSLKMEMPEYLEQDGSSCSYGEQSAGDGSNKLEDTFSTAEEERKPDISQTFYTNQTSSDASKTKTDLGNFMIF</sequence>
<dbReference type="EMBL" id="CADCXW020000017">
    <property type="protein sequence ID" value="CAD1551394.1"/>
    <property type="molecule type" value="Genomic_DNA"/>
</dbReference>
<feature type="compositionally biased region" description="Polar residues" evidence="1">
    <location>
        <begin position="139"/>
        <end position="152"/>
    </location>
</feature>
<reference evidence="2" key="1">
    <citation type="submission" date="2020-07" db="EMBL/GenBank/DDBJ databases">
        <authorList>
            <person name="Ferguson B K."/>
        </authorList>
    </citation>
    <scope>NUCLEOTIDE SEQUENCE</scope>
    <source>
        <strain evidence="2">L06</strain>
    </source>
</reference>
<evidence type="ECO:0000313" key="2">
    <source>
        <dbReference type="EMBL" id="CAD1551394.1"/>
    </source>
</evidence>
<organism evidence="2">
    <name type="scientific">Bracon brevicornis</name>
    <dbReference type="NCBI Taxonomy" id="1563983"/>
    <lineage>
        <taxon>Eukaryota</taxon>
        <taxon>Metazoa</taxon>
        <taxon>Ecdysozoa</taxon>
        <taxon>Arthropoda</taxon>
        <taxon>Hexapoda</taxon>
        <taxon>Insecta</taxon>
        <taxon>Pterygota</taxon>
        <taxon>Neoptera</taxon>
        <taxon>Endopterygota</taxon>
        <taxon>Hymenoptera</taxon>
        <taxon>Apocrita</taxon>
        <taxon>Ichneumonoidea</taxon>
        <taxon>Braconidae</taxon>
        <taxon>Braconinae</taxon>
        <taxon>Bracon</taxon>
    </lineage>
</organism>
<feature type="compositionally biased region" description="Basic and acidic residues" evidence="1">
    <location>
        <begin position="122"/>
        <end position="138"/>
    </location>
</feature>
<feature type="region of interest" description="Disordered" evidence="1">
    <location>
        <begin position="1"/>
        <end position="72"/>
    </location>
</feature>